<proteinExistence type="predicted"/>
<dbReference type="AlphaFoldDB" id="A0A2M9ZEF9"/>
<sequence>MYIDSIAPVSILCDAYLTPNLEGDILTGSTSNSILLENPFVADRKTFFILLQYCHYSIYETGTFRTFEEFYLPVFRSEIFPARFQVLKKARFKGLLVKSMVKNLLYN</sequence>
<dbReference type="EMBL" id="NPDT01000001">
    <property type="protein sequence ID" value="PJZ66830.1"/>
    <property type="molecule type" value="Genomic_DNA"/>
</dbReference>
<evidence type="ECO:0000313" key="1">
    <source>
        <dbReference type="EMBL" id="PJZ66830.1"/>
    </source>
</evidence>
<evidence type="ECO:0000313" key="2">
    <source>
        <dbReference type="Proteomes" id="UP000231912"/>
    </source>
</evidence>
<gene>
    <name evidence="1" type="ORF">CH371_01645</name>
</gene>
<comment type="caution">
    <text evidence="1">The sequence shown here is derived from an EMBL/GenBank/DDBJ whole genome shotgun (WGS) entry which is preliminary data.</text>
</comment>
<protein>
    <submittedName>
        <fullName evidence="1">Uncharacterized protein</fullName>
    </submittedName>
</protein>
<name>A0A2M9ZEF9_9LEPT</name>
<dbReference type="Proteomes" id="UP000231912">
    <property type="component" value="Unassembled WGS sequence"/>
</dbReference>
<reference evidence="1 2" key="1">
    <citation type="submission" date="2017-07" db="EMBL/GenBank/DDBJ databases">
        <title>Leptospira spp. isolated from tropical soils.</title>
        <authorList>
            <person name="Thibeaux R."/>
            <person name="Iraola G."/>
            <person name="Ferres I."/>
            <person name="Bierque E."/>
            <person name="Girault D."/>
            <person name="Soupe-Gilbert M.-E."/>
            <person name="Picardeau M."/>
            <person name="Goarant C."/>
        </authorList>
    </citation>
    <scope>NUCLEOTIDE SEQUENCE [LARGE SCALE GENOMIC DNA]</scope>
    <source>
        <strain evidence="1 2">FH2-C-A2</strain>
    </source>
</reference>
<accession>A0A2M9ZEF9</accession>
<organism evidence="1 2">
    <name type="scientific">Leptospira wolffii</name>
    <dbReference type="NCBI Taxonomy" id="409998"/>
    <lineage>
        <taxon>Bacteria</taxon>
        <taxon>Pseudomonadati</taxon>
        <taxon>Spirochaetota</taxon>
        <taxon>Spirochaetia</taxon>
        <taxon>Leptospirales</taxon>
        <taxon>Leptospiraceae</taxon>
        <taxon>Leptospira</taxon>
    </lineage>
</organism>